<dbReference type="EMBL" id="JANJYJ010000009">
    <property type="protein sequence ID" value="KAK3188721.1"/>
    <property type="molecule type" value="Genomic_DNA"/>
</dbReference>
<dbReference type="GO" id="GO:0004673">
    <property type="term" value="F:protein histidine kinase activity"/>
    <property type="evidence" value="ECO:0007669"/>
    <property type="project" value="UniProtKB-EC"/>
</dbReference>
<dbReference type="AlphaFoldDB" id="A0AAD9ZRX6"/>
<dbReference type="SMART" id="SM00387">
    <property type="entry name" value="HATPase_c"/>
    <property type="match status" value="1"/>
</dbReference>
<feature type="domain" description="Histidine kinase" evidence="4">
    <location>
        <begin position="1"/>
        <end position="177"/>
    </location>
</feature>
<keyword evidence="3" id="KW-0597">Phosphoprotein</keyword>
<comment type="catalytic activity">
    <reaction evidence="1">
        <text>ATP + protein L-histidine = ADP + protein N-phospho-L-histidine.</text>
        <dbReference type="EC" id="2.7.13.3"/>
    </reaction>
</comment>
<protein>
    <recommendedName>
        <fullName evidence="2">histidine kinase</fullName>
        <ecNumber evidence="2">2.7.13.3</ecNumber>
    </recommendedName>
</protein>
<dbReference type="EC" id="2.7.13.3" evidence="2"/>
<dbReference type="PROSITE" id="PS50109">
    <property type="entry name" value="HIS_KIN"/>
    <property type="match status" value="1"/>
</dbReference>
<evidence type="ECO:0000313" key="6">
    <source>
        <dbReference type="Proteomes" id="UP001281410"/>
    </source>
</evidence>
<name>A0AAD9ZRX6_9ROSI</name>
<dbReference type="Pfam" id="PF02518">
    <property type="entry name" value="HATPase_c"/>
    <property type="match status" value="1"/>
</dbReference>
<reference evidence="5" key="1">
    <citation type="journal article" date="2023" name="Plant J.">
        <title>Genome sequences and population genomics provide insights into the demographic history, inbreeding, and mutation load of two 'living fossil' tree species of Dipteronia.</title>
        <authorList>
            <person name="Feng Y."/>
            <person name="Comes H.P."/>
            <person name="Chen J."/>
            <person name="Zhu S."/>
            <person name="Lu R."/>
            <person name="Zhang X."/>
            <person name="Li P."/>
            <person name="Qiu J."/>
            <person name="Olsen K.M."/>
            <person name="Qiu Y."/>
        </authorList>
    </citation>
    <scope>NUCLEOTIDE SEQUENCE</scope>
    <source>
        <strain evidence="5">NBL</strain>
    </source>
</reference>
<evidence type="ECO:0000256" key="3">
    <source>
        <dbReference type="ARBA" id="ARBA00022553"/>
    </source>
</evidence>
<dbReference type="InterPro" id="IPR044767">
    <property type="entry name" value="Phy_HATPase-like"/>
</dbReference>
<dbReference type="FunFam" id="3.30.565.10:FF:000044">
    <property type="entry name" value="Phytochrome"/>
    <property type="match status" value="1"/>
</dbReference>
<dbReference type="PANTHER" id="PTHR43719">
    <property type="entry name" value="TWO-COMPONENT HISTIDINE KINASE"/>
    <property type="match status" value="1"/>
</dbReference>
<dbReference type="InterPro" id="IPR005467">
    <property type="entry name" value="His_kinase_dom"/>
</dbReference>
<accession>A0AAD9ZRX6</accession>
<evidence type="ECO:0000256" key="1">
    <source>
        <dbReference type="ARBA" id="ARBA00000085"/>
    </source>
</evidence>
<dbReference type="CDD" id="cd16932">
    <property type="entry name" value="HATPase_Phy-like"/>
    <property type="match status" value="1"/>
</dbReference>
<dbReference type="InterPro" id="IPR003594">
    <property type="entry name" value="HATPase_dom"/>
</dbReference>
<gene>
    <name evidence="5" type="ORF">Dsin_028282</name>
</gene>
<dbReference type="GO" id="GO:0005634">
    <property type="term" value="C:nucleus"/>
    <property type="evidence" value="ECO:0007669"/>
    <property type="project" value="TreeGrafter"/>
</dbReference>
<proteinExistence type="predicted"/>
<sequence>MGAVDMKLKFQYEVSLELENAEFFLGSVINAVVSQVMILLREKNLQLIRDIPEEIKSLAVYGDQARIQQVLADFLQNMVRYAPPTEGWVEIHVLPTLKTISDGLTVVHSEFRMVCPGEGLPPELVQDMFHSNRWVTQEGLGLSMCRKILKLMNGEVQYIRESERCYFLIILELPMTRRGSKSVVD</sequence>
<evidence type="ECO:0000259" key="4">
    <source>
        <dbReference type="PROSITE" id="PS50109"/>
    </source>
</evidence>
<comment type="caution">
    <text evidence="5">The sequence shown here is derived from an EMBL/GenBank/DDBJ whole genome shotgun (WGS) entry which is preliminary data.</text>
</comment>
<evidence type="ECO:0000256" key="2">
    <source>
        <dbReference type="ARBA" id="ARBA00012438"/>
    </source>
</evidence>
<evidence type="ECO:0000313" key="5">
    <source>
        <dbReference type="EMBL" id="KAK3188721.1"/>
    </source>
</evidence>
<organism evidence="5 6">
    <name type="scientific">Dipteronia sinensis</name>
    <dbReference type="NCBI Taxonomy" id="43782"/>
    <lineage>
        <taxon>Eukaryota</taxon>
        <taxon>Viridiplantae</taxon>
        <taxon>Streptophyta</taxon>
        <taxon>Embryophyta</taxon>
        <taxon>Tracheophyta</taxon>
        <taxon>Spermatophyta</taxon>
        <taxon>Magnoliopsida</taxon>
        <taxon>eudicotyledons</taxon>
        <taxon>Gunneridae</taxon>
        <taxon>Pentapetalae</taxon>
        <taxon>rosids</taxon>
        <taxon>malvids</taxon>
        <taxon>Sapindales</taxon>
        <taxon>Sapindaceae</taxon>
        <taxon>Hippocastanoideae</taxon>
        <taxon>Acereae</taxon>
        <taxon>Dipteronia</taxon>
    </lineage>
</organism>
<keyword evidence="6" id="KW-1185">Reference proteome</keyword>
<dbReference type="PANTHER" id="PTHR43719:SF12">
    <property type="entry name" value="PHYTOCHROME B-RELATED"/>
    <property type="match status" value="1"/>
</dbReference>
<dbReference type="InterPro" id="IPR036890">
    <property type="entry name" value="HATPase_C_sf"/>
</dbReference>
<dbReference type="SUPFAM" id="SSF55874">
    <property type="entry name" value="ATPase domain of HSP90 chaperone/DNA topoisomerase II/histidine kinase"/>
    <property type="match status" value="1"/>
</dbReference>
<dbReference type="Gene3D" id="3.30.565.10">
    <property type="entry name" value="Histidine kinase-like ATPase, C-terminal domain"/>
    <property type="match status" value="1"/>
</dbReference>
<dbReference type="InterPro" id="IPR050956">
    <property type="entry name" value="2C_system_His_kinase"/>
</dbReference>
<dbReference type="Proteomes" id="UP001281410">
    <property type="component" value="Unassembled WGS sequence"/>
</dbReference>